<dbReference type="PANTHER" id="PTHR10183">
    <property type="entry name" value="CALPAIN"/>
    <property type="match status" value="1"/>
</dbReference>
<dbReference type="InterPro" id="IPR038765">
    <property type="entry name" value="Papain-like_cys_pep_sf"/>
</dbReference>
<evidence type="ECO:0000313" key="9">
    <source>
        <dbReference type="EMBL" id="EAR87401.2"/>
    </source>
</evidence>
<evidence type="ECO:0000256" key="5">
    <source>
        <dbReference type="PIRSR" id="PIRSR622684-1"/>
    </source>
</evidence>
<sequence>MASYANEDFIVEELVGKQGISSPVQQSQKVRISSSHQGPEKSEMRNSLADKFSLKDQTPQLQSSIAIQKLLGITPAGNNAGQINTATYTSQIQTANTPVPSYTSPSGLYGGVTENYNANSNVNPSSLSGQYSTNIQGYDYKYDNQSNIPNYNSNSSSGLTGLDAKSDSKINQTSGNQAIASYYSAIPSSLNNKSDIKTTTVTTITNNNYATSIQDYKPYVPSSTQATIGTNFSTSPYVPLSSTYPAQNYSVRASQEYFPITDSKQLIKDSNQTKGSAIVEKIDQLNPKNQDIYGSLQVNNQLKYGGSISGVNSIRDTLILQNQNLTSNVKDSITINPSLFANQFSNSPKNQDDKATQDQYKIQSVLSKFASYQPTPQGARTSGLKNSTSQLNIAANYPSIPNETVEETIKRANNTLKSSLLKSSSTKNLSSNFNTKELSAYDQGPSSYNYQFQQKPIEIKQNEKLYTKESVIQDFVPPSQTYQAPQYQLEDYSSKYKVNTKESVIQDFVPSKLFSAQNQQIDTNKQINTEQLNTKQSEIQDFDPSRNLQPQSYENKVYQYDSQYQNYNIPSSSVKTSSFAKANPLTTKNQAENSRVSSFHKPSNSISQSPIRENPPSFQANMFNTTPSKFDQLRIISTIQAGAFSTNWQQIIQKGEKDGIEFNDSEFPATLANIGGKYPDVVSWLRPRDIFNTGYEVFVKGIDPTTLISGDLGDYYFQGAVSALAERDYSILKLFQTKSVNKAGCYVLNICWKGVWTSVILDDKFPTKGNKQICFTRSSSNELWAMLLEKAWAKLHGSYAKIDGGLVREVLHDFTGAPCRNFFTSGEGFLNRQLLWQKIQYAEDKDLIVLASCMDDLLSAEQEEIKDLFGIDNVHPYTILGTICLKYQNKDYKFIKLRNTYVKQEWQPMSEDKYFNKLPQEVINQLSYGGRCTREGFFLMEYEFFYKFFTDVQICYQFLGYQYTGEKLCTMTAQKNYFKLQISQAGYYFFQVSQQSIRTERISDQMSTTERDYYSQVYLVVAPESNPSQPVVAVKGNQRDLTSFNYIDNPTYLPQGEYLAFIEVDWKSSQSSSGNCGFGAYGSNYIEIRVSNSNQCQEFANYVDKILNDSSKWEQV</sequence>
<keyword evidence="10" id="KW-1185">Reference proteome</keyword>
<evidence type="ECO:0000256" key="1">
    <source>
        <dbReference type="ARBA" id="ARBA00007623"/>
    </source>
</evidence>
<dbReference type="SMR" id="I7MHC5"/>
<keyword evidence="3" id="KW-0378">Hydrolase</keyword>
<evidence type="ECO:0000256" key="6">
    <source>
        <dbReference type="PROSITE-ProRule" id="PRU00239"/>
    </source>
</evidence>
<evidence type="ECO:0000256" key="7">
    <source>
        <dbReference type="SAM" id="MobiDB-lite"/>
    </source>
</evidence>
<dbReference type="AlphaFoldDB" id="I7MHC5"/>
<proteinExistence type="inferred from homology"/>
<dbReference type="InParanoid" id="I7MHC5"/>
<gene>
    <name evidence="9" type="ORF">TTHERM_00059140</name>
</gene>
<dbReference type="SUPFAM" id="SSF54001">
    <property type="entry name" value="Cysteine proteinases"/>
    <property type="match status" value="1"/>
</dbReference>
<comment type="similarity">
    <text evidence="1">Belongs to the peptidase C2 family.</text>
</comment>
<dbReference type="EMBL" id="GG662853">
    <property type="protein sequence ID" value="EAR87401.2"/>
    <property type="molecule type" value="Genomic_DNA"/>
</dbReference>
<dbReference type="SMART" id="SM00230">
    <property type="entry name" value="CysPc"/>
    <property type="match status" value="1"/>
</dbReference>
<dbReference type="PANTHER" id="PTHR10183:SF379">
    <property type="entry name" value="CALPAIN-5"/>
    <property type="match status" value="1"/>
</dbReference>
<evidence type="ECO:0000256" key="2">
    <source>
        <dbReference type="ARBA" id="ARBA00022670"/>
    </source>
</evidence>
<dbReference type="InterPro" id="IPR022684">
    <property type="entry name" value="Calpain_cysteine_protease"/>
</dbReference>
<dbReference type="OrthoDB" id="268518at2759"/>
<dbReference type="RefSeq" id="XP_001007646.2">
    <property type="nucleotide sequence ID" value="XM_001007646.2"/>
</dbReference>
<dbReference type="Proteomes" id="UP000009168">
    <property type="component" value="Unassembled WGS sequence"/>
</dbReference>
<keyword evidence="2 9" id="KW-0645">Protease</keyword>
<feature type="compositionally biased region" description="Polar residues" evidence="7">
    <location>
        <begin position="22"/>
        <end position="37"/>
    </location>
</feature>
<comment type="caution">
    <text evidence="6">Lacks conserved residue(s) required for the propagation of feature annotation.</text>
</comment>
<organism evidence="9 10">
    <name type="scientific">Tetrahymena thermophila (strain SB210)</name>
    <dbReference type="NCBI Taxonomy" id="312017"/>
    <lineage>
        <taxon>Eukaryota</taxon>
        <taxon>Sar</taxon>
        <taxon>Alveolata</taxon>
        <taxon>Ciliophora</taxon>
        <taxon>Intramacronucleata</taxon>
        <taxon>Oligohymenophorea</taxon>
        <taxon>Hymenostomatida</taxon>
        <taxon>Tetrahymenina</taxon>
        <taxon>Tetrahymenidae</taxon>
        <taxon>Tetrahymena</taxon>
    </lineage>
</organism>
<protein>
    <submittedName>
        <fullName evidence="9">Calpain family cysteine protease</fullName>
    </submittedName>
</protein>
<dbReference type="PRINTS" id="PR00704">
    <property type="entry name" value="CALPAIN"/>
</dbReference>
<dbReference type="Pfam" id="PF00648">
    <property type="entry name" value="Peptidase_C2"/>
    <property type="match status" value="1"/>
</dbReference>
<dbReference type="KEGG" id="tet:TTHERM_00059140"/>
<dbReference type="GO" id="GO:0004198">
    <property type="term" value="F:calcium-dependent cysteine-type endopeptidase activity"/>
    <property type="evidence" value="ECO:0007669"/>
    <property type="project" value="InterPro"/>
</dbReference>
<evidence type="ECO:0000256" key="4">
    <source>
        <dbReference type="ARBA" id="ARBA00022807"/>
    </source>
</evidence>
<dbReference type="GeneID" id="7829521"/>
<feature type="domain" description="Calpain catalytic" evidence="8">
    <location>
        <begin position="661"/>
        <end position="958"/>
    </location>
</feature>
<evidence type="ECO:0000259" key="8">
    <source>
        <dbReference type="PROSITE" id="PS50203"/>
    </source>
</evidence>
<dbReference type="eggNOG" id="KOG0045">
    <property type="taxonomic scope" value="Eukaryota"/>
</dbReference>
<dbReference type="GO" id="GO:0006508">
    <property type="term" value="P:proteolysis"/>
    <property type="evidence" value="ECO:0007669"/>
    <property type="project" value="UniProtKB-KW"/>
</dbReference>
<feature type="region of interest" description="Disordered" evidence="7">
    <location>
        <begin position="585"/>
        <end position="610"/>
    </location>
</feature>
<dbReference type="InterPro" id="IPR001300">
    <property type="entry name" value="Peptidase_C2_calpain_cat"/>
</dbReference>
<dbReference type="PROSITE" id="PS50203">
    <property type="entry name" value="CALPAIN_CAT"/>
    <property type="match status" value="1"/>
</dbReference>
<evidence type="ECO:0000256" key="3">
    <source>
        <dbReference type="ARBA" id="ARBA00022801"/>
    </source>
</evidence>
<feature type="active site" evidence="5">
    <location>
        <position position="875"/>
    </location>
</feature>
<feature type="active site" evidence="5">
    <location>
        <position position="899"/>
    </location>
</feature>
<feature type="region of interest" description="Disordered" evidence="7">
    <location>
        <begin position="22"/>
        <end position="54"/>
    </location>
</feature>
<keyword evidence="4" id="KW-0788">Thiol protease</keyword>
<evidence type="ECO:0000313" key="10">
    <source>
        <dbReference type="Proteomes" id="UP000009168"/>
    </source>
</evidence>
<accession>I7MHC5</accession>
<dbReference type="Gene3D" id="3.90.70.10">
    <property type="entry name" value="Cysteine proteinases"/>
    <property type="match status" value="1"/>
</dbReference>
<reference evidence="10" key="1">
    <citation type="journal article" date="2006" name="PLoS Biol.">
        <title>Macronuclear genome sequence of the ciliate Tetrahymena thermophila, a model eukaryote.</title>
        <authorList>
            <person name="Eisen J.A."/>
            <person name="Coyne R.S."/>
            <person name="Wu M."/>
            <person name="Wu D."/>
            <person name="Thiagarajan M."/>
            <person name="Wortman J.R."/>
            <person name="Badger J.H."/>
            <person name="Ren Q."/>
            <person name="Amedeo P."/>
            <person name="Jones K.M."/>
            <person name="Tallon L.J."/>
            <person name="Delcher A.L."/>
            <person name="Salzberg S.L."/>
            <person name="Silva J.C."/>
            <person name="Haas B.J."/>
            <person name="Majoros W.H."/>
            <person name="Farzad M."/>
            <person name="Carlton J.M."/>
            <person name="Smith R.K. Jr."/>
            <person name="Garg J."/>
            <person name="Pearlman R.E."/>
            <person name="Karrer K.M."/>
            <person name="Sun L."/>
            <person name="Manning G."/>
            <person name="Elde N.C."/>
            <person name="Turkewitz A.P."/>
            <person name="Asai D.J."/>
            <person name="Wilkes D.E."/>
            <person name="Wang Y."/>
            <person name="Cai H."/>
            <person name="Collins K."/>
            <person name="Stewart B.A."/>
            <person name="Lee S.R."/>
            <person name="Wilamowska K."/>
            <person name="Weinberg Z."/>
            <person name="Ruzzo W.L."/>
            <person name="Wloga D."/>
            <person name="Gaertig J."/>
            <person name="Frankel J."/>
            <person name="Tsao C.-C."/>
            <person name="Gorovsky M.A."/>
            <person name="Keeling P.J."/>
            <person name="Waller R.F."/>
            <person name="Patron N.J."/>
            <person name="Cherry J.M."/>
            <person name="Stover N.A."/>
            <person name="Krieger C.J."/>
            <person name="del Toro C."/>
            <person name="Ryder H.F."/>
            <person name="Williamson S.C."/>
            <person name="Barbeau R.A."/>
            <person name="Hamilton E.P."/>
            <person name="Orias E."/>
        </authorList>
    </citation>
    <scope>NUCLEOTIDE SEQUENCE [LARGE SCALE GENOMIC DNA]</scope>
    <source>
        <strain evidence="10">SB210</strain>
    </source>
</reference>
<name>I7MHC5_TETTS</name>